<feature type="region of interest" description="Disordered" evidence="2">
    <location>
        <begin position="152"/>
        <end position="184"/>
    </location>
</feature>
<feature type="compositionally biased region" description="Polar residues" evidence="2">
    <location>
        <begin position="155"/>
        <end position="174"/>
    </location>
</feature>
<dbReference type="AlphaFoldDB" id="A0A4V1QX64"/>
<name>A0A4V1QX64_9FUSO</name>
<dbReference type="InterPro" id="IPR009636">
    <property type="entry name" value="SCAF"/>
</dbReference>
<evidence type="ECO:0008006" key="5">
    <source>
        <dbReference type="Google" id="ProtNLM"/>
    </source>
</evidence>
<dbReference type="Proteomes" id="UP000289216">
    <property type="component" value="Unassembled WGS sequence"/>
</dbReference>
<accession>A0A4V1QX64</accession>
<protein>
    <recommendedName>
        <fullName evidence="5">Phage minor structural protein GP20</fullName>
    </recommendedName>
</protein>
<dbReference type="Pfam" id="PF06810">
    <property type="entry name" value="Phage_scaffold"/>
    <property type="match status" value="1"/>
</dbReference>
<organism evidence="3 4">
    <name type="scientific">Fusobacterium necrophorum</name>
    <dbReference type="NCBI Taxonomy" id="859"/>
    <lineage>
        <taxon>Bacteria</taxon>
        <taxon>Fusobacteriati</taxon>
        <taxon>Fusobacteriota</taxon>
        <taxon>Fusobacteriia</taxon>
        <taxon>Fusobacteriales</taxon>
        <taxon>Fusobacteriaceae</taxon>
        <taxon>Fusobacterium</taxon>
    </lineage>
</organism>
<sequence>MKGENMKKEDLLALGLSEELANKVVDKYGHLVTKTRLDEVIAERDTLKTQVSERDKQLKELEKAAGDNKELKDQIEKLQKDNKDAADKYAKDLHDLQVNNAVDLAISGAKGKNGKAIKALLDLEKAEIKDGKIIGLEEQLAKLKESDGYLFEEAQQPQNTNPAGFTPGAGSSKNPGGDGPKTYSQIMQMLAENPGLDISKI</sequence>
<feature type="coiled-coil region" evidence="1">
    <location>
        <begin position="44"/>
        <end position="88"/>
    </location>
</feature>
<evidence type="ECO:0000313" key="4">
    <source>
        <dbReference type="Proteomes" id="UP000289216"/>
    </source>
</evidence>
<evidence type="ECO:0000256" key="1">
    <source>
        <dbReference type="SAM" id="Coils"/>
    </source>
</evidence>
<reference evidence="3 4" key="1">
    <citation type="submission" date="2019-01" db="EMBL/GenBank/DDBJ databases">
        <title>Fusobacterium necrophorum Isolated From the Uterus of Dairy Cows.</title>
        <authorList>
            <person name="Francis A.M."/>
        </authorList>
    </citation>
    <scope>NUCLEOTIDE SEQUENCE [LARGE SCALE GENOMIC DNA]</scope>
    <source>
        <strain evidence="3 4">KG35</strain>
    </source>
</reference>
<proteinExistence type="predicted"/>
<keyword evidence="1" id="KW-0175">Coiled coil</keyword>
<evidence type="ECO:0000313" key="3">
    <source>
        <dbReference type="EMBL" id="RXZ68566.1"/>
    </source>
</evidence>
<gene>
    <name evidence="3" type="ORF">EPT53_09425</name>
</gene>
<evidence type="ECO:0000256" key="2">
    <source>
        <dbReference type="SAM" id="MobiDB-lite"/>
    </source>
</evidence>
<comment type="caution">
    <text evidence="3">The sequence shown here is derived from an EMBL/GenBank/DDBJ whole genome shotgun (WGS) entry which is preliminary data.</text>
</comment>
<dbReference type="EMBL" id="SBAP01000026">
    <property type="protein sequence ID" value="RXZ68566.1"/>
    <property type="molecule type" value="Genomic_DNA"/>
</dbReference>